<dbReference type="InterPro" id="IPR029752">
    <property type="entry name" value="D-isomer_DH_CS1"/>
</dbReference>
<dbReference type="SUPFAM" id="SSF52283">
    <property type="entry name" value="Formate/glycerate dehydrogenase catalytic domain-like"/>
    <property type="match status" value="1"/>
</dbReference>
<dbReference type="InterPro" id="IPR050857">
    <property type="entry name" value="D-2-hydroxyacid_DH"/>
</dbReference>
<evidence type="ECO:0000313" key="9">
    <source>
        <dbReference type="Proteomes" id="UP000320048"/>
    </source>
</evidence>
<proteinExistence type="inferred from homology"/>
<dbReference type="InterPro" id="IPR006140">
    <property type="entry name" value="D-isomer_DH_NAD-bd"/>
</dbReference>
<name>A0A537J398_9BACT</name>
<dbReference type="AlphaFoldDB" id="A0A537J398"/>
<gene>
    <name evidence="8" type="ORF">E6H04_13515</name>
</gene>
<sequence length="317" mass="34251">MTNVAVLDDYQSVAMDAADWERLGPGVRVRAFADHLVDERALVDRLGPFEVIVAMRERTPFPGSLLARLPRLRLLVTTGPRNASIDLEAAAARGITVCGTEALGHPTAELTWGLILALARRIPFEDRAMRAGRWQTTVGVGLRGKVLGVLGLGRLGAQVADLGRAFGMPVVAWSQHLTAERAAESGARLVSKDELLRQADVVTIHLQLSERTRGLVGAREVALMKGTAILVNTSRGPIVDERALVTALQQRAIAGAALDVFDEEPLPPDHPLRRLDNTVITPHLGYVTVENYEVFYRGAVEDIRAFLDGPASEAVSA</sequence>
<keyword evidence="4" id="KW-0520">NAD</keyword>
<evidence type="ECO:0000313" key="8">
    <source>
        <dbReference type="EMBL" id="TMI77802.1"/>
    </source>
</evidence>
<dbReference type="GO" id="GO:0008652">
    <property type="term" value="P:amino acid biosynthetic process"/>
    <property type="evidence" value="ECO:0007669"/>
    <property type="project" value="UniProtKB-KW"/>
</dbReference>
<dbReference type="FunFam" id="3.40.50.720:FF:000203">
    <property type="entry name" value="D-3-phosphoglycerate dehydrogenase (SerA)"/>
    <property type="match status" value="1"/>
</dbReference>
<evidence type="ECO:0000256" key="1">
    <source>
        <dbReference type="ARBA" id="ARBA00005854"/>
    </source>
</evidence>
<dbReference type="EMBL" id="VBAO01000427">
    <property type="protein sequence ID" value="TMI77802.1"/>
    <property type="molecule type" value="Genomic_DNA"/>
</dbReference>
<dbReference type="Pfam" id="PF02826">
    <property type="entry name" value="2-Hacid_dh_C"/>
    <property type="match status" value="1"/>
</dbReference>
<dbReference type="Pfam" id="PF00389">
    <property type="entry name" value="2-Hacid_dh"/>
    <property type="match status" value="1"/>
</dbReference>
<evidence type="ECO:0000256" key="3">
    <source>
        <dbReference type="ARBA" id="ARBA00023002"/>
    </source>
</evidence>
<evidence type="ECO:0000256" key="2">
    <source>
        <dbReference type="ARBA" id="ARBA00022605"/>
    </source>
</evidence>
<feature type="domain" description="D-isomer specific 2-hydroxyacid dehydrogenase NAD-binding" evidence="7">
    <location>
        <begin position="113"/>
        <end position="285"/>
    </location>
</feature>
<keyword evidence="2" id="KW-0028">Amino-acid biosynthesis</keyword>
<accession>A0A537J398</accession>
<evidence type="ECO:0000259" key="6">
    <source>
        <dbReference type="Pfam" id="PF00389"/>
    </source>
</evidence>
<dbReference type="InterPro" id="IPR036291">
    <property type="entry name" value="NAD(P)-bd_dom_sf"/>
</dbReference>
<evidence type="ECO:0000256" key="5">
    <source>
        <dbReference type="RuleBase" id="RU003719"/>
    </source>
</evidence>
<comment type="similarity">
    <text evidence="1 5">Belongs to the D-isomer specific 2-hydroxyacid dehydrogenase family.</text>
</comment>
<dbReference type="InterPro" id="IPR006139">
    <property type="entry name" value="D-isomer_2_OHA_DH_cat_dom"/>
</dbReference>
<dbReference type="PANTHER" id="PTHR42789">
    <property type="entry name" value="D-ISOMER SPECIFIC 2-HYDROXYACID DEHYDROGENASE FAMILY PROTEIN (AFU_ORTHOLOGUE AFUA_6G10090)"/>
    <property type="match status" value="1"/>
</dbReference>
<dbReference type="PANTHER" id="PTHR42789:SF1">
    <property type="entry name" value="D-ISOMER SPECIFIC 2-HYDROXYACID DEHYDROGENASE FAMILY PROTEIN (AFU_ORTHOLOGUE AFUA_6G10090)"/>
    <property type="match status" value="1"/>
</dbReference>
<comment type="caution">
    <text evidence="8">The sequence shown here is derived from an EMBL/GenBank/DDBJ whole genome shotgun (WGS) entry which is preliminary data.</text>
</comment>
<dbReference type="SUPFAM" id="SSF51735">
    <property type="entry name" value="NAD(P)-binding Rossmann-fold domains"/>
    <property type="match status" value="1"/>
</dbReference>
<feature type="domain" description="D-isomer specific 2-hydroxyacid dehydrogenase catalytic" evidence="6">
    <location>
        <begin position="36"/>
        <end position="311"/>
    </location>
</feature>
<dbReference type="CDD" id="cd12169">
    <property type="entry name" value="PGDH_like_1"/>
    <property type="match status" value="1"/>
</dbReference>
<organism evidence="8 9">
    <name type="scientific">Candidatus Segetimicrobium genomatis</name>
    <dbReference type="NCBI Taxonomy" id="2569760"/>
    <lineage>
        <taxon>Bacteria</taxon>
        <taxon>Bacillati</taxon>
        <taxon>Candidatus Sysuimicrobiota</taxon>
        <taxon>Candidatus Sysuimicrobiia</taxon>
        <taxon>Candidatus Sysuimicrobiales</taxon>
        <taxon>Candidatus Segetimicrobiaceae</taxon>
        <taxon>Candidatus Segetimicrobium</taxon>
    </lineage>
</organism>
<reference evidence="8 9" key="1">
    <citation type="journal article" date="2019" name="Nat. Microbiol.">
        <title>Mediterranean grassland soil C-N compound turnover is dependent on rainfall and depth, and is mediated by genomically divergent microorganisms.</title>
        <authorList>
            <person name="Diamond S."/>
            <person name="Andeer P.F."/>
            <person name="Li Z."/>
            <person name="Crits-Christoph A."/>
            <person name="Burstein D."/>
            <person name="Anantharaman K."/>
            <person name="Lane K.R."/>
            <person name="Thomas B.C."/>
            <person name="Pan C."/>
            <person name="Northen T.R."/>
            <person name="Banfield J.F."/>
        </authorList>
    </citation>
    <scope>NUCLEOTIDE SEQUENCE [LARGE SCALE GENOMIC DNA]</scope>
    <source>
        <strain evidence="8">NP_7</strain>
    </source>
</reference>
<protein>
    <submittedName>
        <fullName evidence="8">D-2-hydroxyacid dehydrogenase family protein</fullName>
    </submittedName>
</protein>
<evidence type="ECO:0000256" key="4">
    <source>
        <dbReference type="ARBA" id="ARBA00023027"/>
    </source>
</evidence>
<dbReference type="InterPro" id="IPR029753">
    <property type="entry name" value="D-isomer_DH_CS"/>
</dbReference>
<dbReference type="Gene3D" id="3.40.50.720">
    <property type="entry name" value="NAD(P)-binding Rossmann-like Domain"/>
    <property type="match status" value="2"/>
</dbReference>
<dbReference type="GO" id="GO:0051287">
    <property type="term" value="F:NAD binding"/>
    <property type="evidence" value="ECO:0007669"/>
    <property type="project" value="InterPro"/>
</dbReference>
<dbReference type="PROSITE" id="PS00671">
    <property type="entry name" value="D_2_HYDROXYACID_DH_3"/>
    <property type="match status" value="1"/>
</dbReference>
<keyword evidence="3 5" id="KW-0560">Oxidoreductase</keyword>
<dbReference type="Proteomes" id="UP000320048">
    <property type="component" value="Unassembled WGS sequence"/>
</dbReference>
<evidence type="ECO:0000259" key="7">
    <source>
        <dbReference type="Pfam" id="PF02826"/>
    </source>
</evidence>
<dbReference type="PROSITE" id="PS00065">
    <property type="entry name" value="D_2_HYDROXYACID_DH_1"/>
    <property type="match status" value="1"/>
</dbReference>
<dbReference type="GO" id="GO:0016616">
    <property type="term" value="F:oxidoreductase activity, acting on the CH-OH group of donors, NAD or NADP as acceptor"/>
    <property type="evidence" value="ECO:0007669"/>
    <property type="project" value="InterPro"/>
</dbReference>